<protein>
    <recommendedName>
        <fullName evidence="3">Class I SAM-dependent methyltransferase</fullName>
    </recommendedName>
</protein>
<dbReference type="InterPro" id="IPR029063">
    <property type="entry name" value="SAM-dependent_MTases_sf"/>
</dbReference>
<sequence length="212" mass="24842">MFKKIIKSFIPPIIHYLNLKIFSSKKHSLFDGDDFLFKKSIEGIKIYGEYGCGLSSKWVLSNTSSKVISVDSSKEWVKKVKKENKKHQSRLLINHVDLGRVGSWGRPISYEKSYKFSDYTDYIWKQPEKPKIVLIDGRFRVCCFLTSLKFAEAGTKIIFDDYVNRPYYHFIEKYVSRINQCGRQCLFIVPSKSKIDIDSLNKDIDAFRYVMD</sequence>
<dbReference type="Proteomes" id="UP000030445">
    <property type="component" value="Unassembled WGS sequence"/>
</dbReference>
<accession>A0A0A2A8Q2</accession>
<evidence type="ECO:0000313" key="1">
    <source>
        <dbReference type="EMBL" id="KGF96884.1"/>
    </source>
</evidence>
<dbReference type="AlphaFoldDB" id="A0A0A2A8Q2"/>
<organism evidence="1 2">
    <name type="scientific">Prochlorococcus marinus str. MIT 9302</name>
    <dbReference type="NCBI Taxonomy" id="74545"/>
    <lineage>
        <taxon>Bacteria</taxon>
        <taxon>Bacillati</taxon>
        <taxon>Cyanobacteriota</taxon>
        <taxon>Cyanophyceae</taxon>
        <taxon>Synechococcales</taxon>
        <taxon>Prochlorococcaceae</taxon>
        <taxon>Prochlorococcus</taxon>
    </lineage>
</organism>
<evidence type="ECO:0000313" key="2">
    <source>
        <dbReference type="Proteomes" id="UP000030445"/>
    </source>
</evidence>
<dbReference type="RefSeq" id="WP_052044271.1">
    <property type="nucleotide sequence ID" value="NZ_CP138951.1"/>
</dbReference>
<proteinExistence type="predicted"/>
<comment type="caution">
    <text evidence="1">The sequence shown here is derived from an EMBL/GenBank/DDBJ whole genome shotgun (WGS) entry which is preliminary data.</text>
</comment>
<name>A0A0A2A8Q2_PROMR</name>
<dbReference type="Gene3D" id="3.40.50.150">
    <property type="entry name" value="Vaccinia Virus protein VP39"/>
    <property type="match status" value="1"/>
</dbReference>
<gene>
    <name evidence="1" type="ORF">EU96_1521</name>
</gene>
<dbReference type="STRING" id="74545.EU96_1521"/>
<reference evidence="2" key="1">
    <citation type="journal article" date="2014" name="Sci. Data">
        <title>Genomes of diverse isolates of the marine cyanobacterium Prochlorococcus.</title>
        <authorList>
            <person name="Biller S."/>
            <person name="Berube P."/>
            <person name="Thompson J."/>
            <person name="Kelly L."/>
            <person name="Roggensack S."/>
            <person name="Awad L."/>
            <person name="Roache-Johnson K."/>
            <person name="Ding H."/>
            <person name="Giovannoni S.J."/>
            <person name="Moore L.R."/>
            <person name="Chisholm S.W."/>
        </authorList>
    </citation>
    <scope>NUCLEOTIDE SEQUENCE [LARGE SCALE GENOMIC DNA]</scope>
    <source>
        <strain evidence="2">MIT 9302</strain>
    </source>
</reference>
<dbReference type="eggNOG" id="COG3914">
    <property type="taxonomic scope" value="Bacteria"/>
</dbReference>
<dbReference type="EMBL" id="JNAM01000011">
    <property type="protein sequence ID" value="KGF96884.1"/>
    <property type="molecule type" value="Genomic_DNA"/>
</dbReference>
<evidence type="ECO:0008006" key="3">
    <source>
        <dbReference type="Google" id="ProtNLM"/>
    </source>
</evidence>